<keyword evidence="3" id="KW-1185">Reference proteome</keyword>
<feature type="domain" description="Hydantoinase B/oxoprolinase" evidence="1">
    <location>
        <begin position="11"/>
        <end position="530"/>
    </location>
</feature>
<name>A0A974SBG4_9BACL</name>
<dbReference type="GO" id="GO:0005829">
    <property type="term" value="C:cytosol"/>
    <property type="evidence" value="ECO:0007669"/>
    <property type="project" value="TreeGrafter"/>
</dbReference>
<dbReference type="RefSeq" id="WP_202676650.1">
    <property type="nucleotide sequence ID" value="NZ_CP068595.1"/>
</dbReference>
<evidence type="ECO:0000313" key="2">
    <source>
        <dbReference type="EMBL" id="QQZ60388.1"/>
    </source>
</evidence>
<evidence type="ECO:0000259" key="1">
    <source>
        <dbReference type="Pfam" id="PF02538"/>
    </source>
</evidence>
<dbReference type="KEGG" id="pson:JI735_28400"/>
<protein>
    <submittedName>
        <fullName evidence="2">Hydantoinase B/oxoprolinase family protein</fullName>
    </submittedName>
</protein>
<dbReference type="PANTHER" id="PTHR11365:SF23">
    <property type="entry name" value="HYPOTHETICAL 5-OXOPROLINASE (EUROFUNG)-RELATED"/>
    <property type="match status" value="1"/>
</dbReference>
<dbReference type="InterPro" id="IPR045079">
    <property type="entry name" value="Oxoprolinase-like"/>
</dbReference>
<gene>
    <name evidence="2" type="ORF">JI735_28400</name>
</gene>
<proteinExistence type="predicted"/>
<evidence type="ECO:0000313" key="3">
    <source>
        <dbReference type="Proteomes" id="UP000595841"/>
    </source>
</evidence>
<dbReference type="Pfam" id="PF02538">
    <property type="entry name" value="Hydantoinase_B"/>
    <property type="match status" value="1"/>
</dbReference>
<dbReference type="InterPro" id="IPR003692">
    <property type="entry name" value="Hydantoinase_B"/>
</dbReference>
<dbReference type="Proteomes" id="UP000595841">
    <property type="component" value="Chromosome"/>
</dbReference>
<reference evidence="2 3" key="1">
    <citation type="submission" date="2021-01" db="EMBL/GenBank/DDBJ databases">
        <title>Whole genome sequence of Paenibacillus sonchi LMG 24727 for comparative genomics.</title>
        <authorList>
            <person name="Lee G."/>
            <person name="Kim M.-J."/>
            <person name="Lim K."/>
            <person name="Shin J.-H."/>
        </authorList>
    </citation>
    <scope>NUCLEOTIDE SEQUENCE [LARGE SCALE GENOMIC DNA]</scope>
    <source>
        <strain evidence="2 3">LMG 24727</strain>
    </source>
</reference>
<dbReference type="AlphaFoldDB" id="A0A974SBG4"/>
<dbReference type="EMBL" id="CP068595">
    <property type="protein sequence ID" value="QQZ60388.1"/>
    <property type="molecule type" value="Genomic_DNA"/>
</dbReference>
<dbReference type="GO" id="GO:0017168">
    <property type="term" value="F:5-oxoprolinase (ATP-hydrolyzing) activity"/>
    <property type="evidence" value="ECO:0007669"/>
    <property type="project" value="TreeGrafter"/>
</dbReference>
<dbReference type="GO" id="GO:0006749">
    <property type="term" value="P:glutathione metabolic process"/>
    <property type="evidence" value="ECO:0007669"/>
    <property type="project" value="TreeGrafter"/>
</dbReference>
<dbReference type="PANTHER" id="PTHR11365">
    <property type="entry name" value="5-OXOPROLINASE RELATED"/>
    <property type="match status" value="1"/>
</dbReference>
<accession>A0A974SBG4</accession>
<organism evidence="2 3">
    <name type="scientific">Paenibacillus sonchi</name>
    <dbReference type="NCBI Taxonomy" id="373687"/>
    <lineage>
        <taxon>Bacteria</taxon>
        <taxon>Bacillati</taxon>
        <taxon>Bacillota</taxon>
        <taxon>Bacilli</taxon>
        <taxon>Bacillales</taxon>
        <taxon>Paenibacillaceae</taxon>
        <taxon>Paenibacillus</taxon>
        <taxon>Paenibacillus sonchi group</taxon>
    </lineage>
</organism>
<sequence length="583" mass="63121">MARKVDDWLLSQIVGGTLDSVAEEMSAVVTRTARSPIFNEAHDFTTGVFDFTRNSTRLVAQAPGCTLHLYAIVSAVDQLMEAFRNDLHPGDVLLVNDPYHGGSHSLDWTIVMPVFHGRRPILLPAVRSHMGDNGGPVAGGYNPRSRDIWHDGLRIPPIKLYARGEKRRDVFEMILANNRLEHWLEGDLDAMIGACKMAAERIGQLLERYGPPSVIGAIEQRIEYTERRVREEISSWPDGTYTAETFADHDFQGNRDIKIRATVKVEGSGLEIDFTGSSPQVAGFINSPLSNTTSFAFVAVSTCCDESIPINEGYMNPVKVTAPEGTVVNPRLPAPCGHATACVGAEIAEAVLLAISQCAPERAGVNAHKLPLAYTNGTYEDGRPWVNLNFFGYTGGAGGAFETDGWGLYPPVMTGVILPSIEMNELQYPSRVLKHEYAADYTGAGQYRGAPGLEVKIQHLEPSYTSVMMAGVRNTTRGLCGGGDAPANLVVLGDGQSAPLEVRETAFHVHMEPGGIITFHRAGGGGWGNPLLREPGKVLEDVLNGIVSVEGAEREYGVGIVRVDGGFAVDDRKTAELRQLKEG</sequence>